<evidence type="ECO:0000256" key="1">
    <source>
        <dbReference type="SAM" id="MobiDB-lite"/>
    </source>
</evidence>
<proteinExistence type="predicted"/>
<name>A0A4P7NDT5_PYROR</name>
<dbReference type="Proteomes" id="UP000294847">
    <property type="component" value="Chromosome 3"/>
</dbReference>
<organism evidence="3 4">
    <name type="scientific">Pyricularia oryzae</name>
    <name type="common">Rice blast fungus</name>
    <name type="synonym">Magnaporthe oryzae</name>
    <dbReference type="NCBI Taxonomy" id="318829"/>
    <lineage>
        <taxon>Eukaryota</taxon>
        <taxon>Fungi</taxon>
        <taxon>Dikarya</taxon>
        <taxon>Ascomycota</taxon>
        <taxon>Pezizomycotina</taxon>
        <taxon>Sordariomycetes</taxon>
        <taxon>Sordariomycetidae</taxon>
        <taxon>Magnaporthales</taxon>
        <taxon>Pyriculariaceae</taxon>
        <taxon>Pyricularia</taxon>
    </lineage>
</organism>
<accession>A0A4P7NDT5</accession>
<dbReference type="AlphaFoldDB" id="A0A4P7NDT5"/>
<feature type="region of interest" description="Disordered" evidence="1">
    <location>
        <begin position="189"/>
        <end position="356"/>
    </location>
</feature>
<dbReference type="PANTHER" id="PTHR38113:SF2">
    <property type="entry name" value="DUF2293 DOMAIN-CONTAINING PROTEIN"/>
    <property type="match status" value="1"/>
</dbReference>
<feature type="domain" description="DUF2293" evidence="2">
    <location>
        <begin position="106"/>
        <end position="188"/>
    </location>
</feature>
<dbReference type="Pfam" id="PF10056">
    <property type="entry name" value="DUF2293"/>
    <property type="match status" value="1"/>
</dbReference>
<dbReference type="VEuPathDB" id="FungiDB:M_BR32_EuGene_00049701"/>
<reference evidence="3 4" key="1">
    <citation type="journal article" date="2019" name="Mol. Biol. Evol.">
        <title>Blast fungal genomes show frequent chromosomal changes, gene gains and losses, and effector gene turnover.</title>
        <authorList>
            <person name="Gomez Luciano L.B."/>
            <person name="Jason Tsai I."/>
            <person name="Chuma I."/>
            <person name="Tosa Y."/>
            <person name="Chen Y.H."/>
            <person name="Li J.Y."/>
            <person name="Li M.Y."/>
            <person name="Jade Lu M.Y."/>
            <person name="Nakayashiki H."/>
            <person name="Li W.H."/>
        </authorList>
    </citation>
    <scope>NUCLEOTIDE SEQUENCE [LARGE SCALE GENOMIC DNA]</scope>
    <source>
        <strain evidence="3">MZ5-1-6</strain>
    </source>
</reference>
<evidence type="ECO:0000313" key="3">
    <source>
        <dbReference type="EMBL" id="QBZ59464.1"/>
    </source>
</evidence>
<sequence>MPASKTNAANEPMVTASTPMPPGYRFVSKGNVYITKNCRKNTQAAGKTVYVVVESLKTKRVKTLGIRVPTDIYSEVAESERQTRTARATNVQKRDDAGLRAFELELRRLFPQAPADAAETVARHALVKRSRRVGRAGTMDMDKKVRLAVTAHIRHRHTDYDAMLARGVPREEARTKVWARIVEVADGWAGRPGSLKSHAAAARKEKKLARRRGDGRGSGRSGSSPAPGGGGGSKNVARKTRTAEKMNKTNSGKPLPVAKPLPDHVGKNTKLKLALRPVGVARRKPLPQVKRHNNAKQPADRPGGTDGDPFVISDDDFPHPDDDFDGASEEADDDDDFFTESDIYDSEDSDYYDEAD</sequence>
<dbReference type="EMBL" id="CP034206">
    <property type="protein sequence ID" value="QBZ59464.1"/>
    <property type="molecule type" value="Genomic_DNA"/>
</dbReference>
<dbReference type="InterPro" id="IPR018744">
    <property type="entry name" value="DUF2293"/>
</dbReference>
<feature type="compositionally biased region" description="Basic residues" evidence="1">
    <location>
        <begin position="281"/>
        <end position="294"/>
    </location>
</feature>
<evidence type="ECO:0000313" key="4">
    <source>
        <dbReference type="Proteomes" id="UP000294847"/>
    </source>
</evidence>
<gene>
    <name evidence="3" type="ORF">PoMZ_04425</name>
</gene>
<dbReference type="PANTHER" id="PTHR38113">
    <property type="match status" value="1"/>
</dbReference>
<feature type="compositionally biased region" description="Acidic residues" evidence="1">
    <location>
        <begin position="322"/>
        <end position="356"/>
    </location>
</feature>
<evidence type="ECO:0000259" key="2">
    <source>
        <dbReference type="Pfam" id="PF10056"/>
    </source>
</evidence>
<protein>
    <recommendedName>
        <fullName evidence="2">DUF2293 domain-containing protein</fullName>
    </recommendedName>
</protein>